<dbReference type="Pfam" id="PF20239">
    <property type="entry name" value="DUF6596"/>
    <property type="match status" value="1"/>
</dbReference>
<dbReference type="GO" id="GO:0016987">
    <property type="term" value="F:sigma factor activity"/>
    <property type="evidence" value="ECO:0007669"/>
    <property type="project" value="InterPro"/>
</dbReference>
<evidence type="ECO:0000313" key="5">
    <source>
        <dbReference type="Proteomes" id="UP000007113"/>
    </source>
</evidence>
<dbReference type="InterPro" id="IPR013249">
    <property type="entry name" value="RNA_pol_sigma70_r4_t2"/>
</dbReference>
<dbReference type="InterPro" id="IPR007627">
    <property type="entry name" value="RNA_pol_sigma70_r2"/>
</dbReference>
<dbReference type="KEGG" id="gma:AciX8_0140"/>
<dbReference type="SUPFAM" id="SSF88946">
    <property type="entry name" value="Sigma2 domain of RNA polymerase sigma factors"/>
    <property type="match status" value="1"/>
</dbReference>
<dbReference type="Gene3D" id="1.10.10.10">
    <property type="entry name" value="Winged helix-like DNA-binding domain superfamily/Winged helix DNA-binding domain"/>
    <property type="match status" value="1"/>
</dbReference>
<evidence type="ECO:0000313" key="4">
    <source>
        <dbReference type="EMBL" id="AEU34498.1"/>
    </source>
</evidence>
<evidence type="ECO:0000259" key="2">
    <source>
        <dbReference type="Pfam" id="PF08281"/>
    </source>
</evidence>
<dbReference type="HOGENOM" id="CLU_035311_1_0_0"/>
<feature type="domain" description="DUF6596" evidence="3">
    <location>
        <begin position="186"/>
        <end position="286"/>
    </location>
</feature>
<name>G8NYT5_GRAMM</name>
<dbReference type="InterPro" id="IPR014284">
    <property type="entry name" value="RNA_pol_sigma-70_dom"/>
</dbReference>
<gene>
    <name evidence="4" type="ordered locus">AciX8_0140</name>
</gene>
<evidence type="ECO:0000259" key="3">
    <source>
        <dbReference type="Pfam" id="PF20239"/>
    </source>
</evidence>
<dbReference type="Pfam" id="PF04542">
    <property type="entry name" value="Sigma70_r2"/>
    <property type="match status" value="1"/>
</dbReference>
<dbReference type="InterPro" id="IPR046531">
    <property type="entry name" value="DUF6596"/>
</dbReference>
<dbReference type="SUPFAM" id="SSF88659">
    <property type="entry name" value="Sigma3 and sigma4 domains of RNA polymerase sigma factors"/>
    <property type="match status" value="1"/>
</dbReference>
<protein>
    <submittedName>
        <fullName evidence="4">Putative RNA polymerase, sigma-24 subunit, ECF subfamily</fullName>
    </submittedName>
</protein>
<dbReference type="STRING" id="682795.AciX8_0140"/>
<feature type="domain" description="RNA polymerase sigma-70 region 2" evidence="1">
    <location>
        <begin position="19"/>
        <end position="76"/>
    </location>
</feature>
<organism evidence="4 5">
    <name type="scientific">Granulicella mallensis (strain ATCC BAA-1857 / DSM 23137 / MP5ACTX8)</name>
    <dbReference type="NCBI Taxonomy" id="682795"/>
    <lineage>
        <taxon>Bacteria</taxon>
        <taxon>Pseudomonadati</taxon>
        <taxon>Acidobacteriota</taxon>
        <taxon>Terriglobia</taxon>
        <taxon>Terriglobales</taxon>
        <taxon>Acidobacteriaceae</taxon>
        <taxon>Granulicella</taxon>
    </lineage>
</organism>
<sequence length="423" mass="46775">MSDIHKAIEAVWKIESTRLIAGIARVTRDIGIAEELAQDALVAALERWPEEGIPEKPAAWLMTAAKRRAIDSLRRGRMLEQKHGEIARELEFQQQRLGEAMDQALDQVIDDDVLRLIFTACHPVLTVEGRIALTLRLIGGLTTAEIARAFLVPEKTMGQRIFRAKKTLAEAHVPFEIPRGDELRRRLESALSVVYLIFNEGYTATSGDTWMREELCNDALRLGRILASLLPGESEVHGLLALMELQASRTAARKGQNGKAVLLLEQDRSLWDHIQIQRGMAALHSAQKLGGGASSYTLQAAIVACHARARTAADTDWERIVLLYDALLQIRPSPIVGLNRAVAVGMAQGPTAGLATLDALDPDPALTGYHLLPSVRGDLLLKLGRFSEAREEIQRAIAMTENRREQELLSEKLKQIPETKQDA</sequence>
<dbReference type="InterPro" id="IPR013324">
    <property type="entry name" value="RNA_pol_sigma_r3/r4-like"/>
</dbReference>
<dbReference type="NCBIfam" id="TIGR02937">
    <property type="entry name" value="sigma70-ECF"/>
    <property type="match status" value="1"/>
</dbReference>
<dbReference type="AlphaFoldDB" id="G8NYT5"/>
<dbReference type="Proteomes" id="UP000007113">
    <property type="component" value="Chromosome"/>
</dbReference>
<dbReference type="GO" id="GO:0003677">
    <property type="term" value="F:DNA binding"/>
    <property type="evidence" value="ECO:0007669"/>
    <property type="project" value="InterPro"/>
</dbReference>
<dbReference type="Gene3D" id="1.10.1740.10">
    <property type="match status" value="1"/>
</dbReference>
<dbReference type="EMBL" id="CP003130">
    <property type="protein sequence ID" value="AEU34498.1"/>
    <property type="molecule type" value="Genomic_DNA"/>
</dbReference>
<dbReference type="GO" id="GO:0006352">
    <property type="term" value="P:DNA-templated transcription initiation"/>
    <property type="evidence" value="ECO:0007669"/>
    <property type="project" value="InterPro"/>
</dbReference>
<keyword evidence="5" id="KW-1185">Reference proteome</keyword>
<dbReference type="Pfam" id="PF08281">
    <property type="entry name" value="Sigma70_r4_2"/>
    <property type="match status" value="1"/>
</dbReference>
<dbReference type="RefSeq" id="WP_014263382.1">
    <property type="nucleotide sequence ID" value="NC_016631.1"/>
</dbReference>
<reference evidence="4 5" key="1">
    <citation type="submission" date="2011-11" db="EMBL/GenBank/DDBJ databases">
        <title>Complete sequence of Granulicella mallensis MP5ACTX8.</title>
        <authorList>
            <consortium name="US DOE Joint Genome Institute"/>
            <person name="Lucas S."/>
            <person name="Copeland A."/>
            <person name="Lapidus A."/>
            <person name="Cheng J.-F."/>
            <person name="Goodwin L."/>
            <person name="Pitluck S."/>
            <person name="Peters L."/>
            <person name="Lu M."/>
            <person name="Detter J.C."/>
            <person name="Han C."/>
            <person name="Tapia R."/>
            <person name="Land M."/>
            <person name="Hauser L."/>
            <person name="Kyrpides N."/>
            <person name="Ivanova N."/>
            <person name="Mikhailova N."/>
            <person name="Pagani I."/>
            <person name="Rawat S."/>
            <person name="Mannisto M."/>
            <person name="Haggblom M."/>
            <person name="Woyke T."/>
        </authorList>
    </citation>
    <scope>NUCLEOTIDE SEQUENCE [LARGE SCALE GENOMIC DNA]</scope>
    <source>
        <strain evidence="5">ATCC BAA-1857 / DSM 23137 / MP5ACTX8</strain>
    </source>
</reference>
<dbReference type="PANTHER" id="PTHR47756">
    <property type="entry name" value="BLL6612 PROTEIN-RELATED"/>
    <property type="match status" value="1"/>
</dbReference>
<accession>G8NYT5</accession>
<dbReference type="PANTHER" id="PTHR47756:SF1">
    <property type="entry name" value="BLL0085 PROTEIN"/>
    <property type="match status" value="1"/>
</dbReference>
<dbReference type="InterPro" id="IPR013325">
    <property type="entry name" value="RNA_pol_sigma_r2"/>
</dbReference>
<proteinExistence type="predicted"/>
<feature type="domain" description="RNA polymerase sigma factor 70 region 4 type 2" evidence="2">
    <location>
        <begin position="118"/>
        <end position="168"/>
    </location>
</feature>
<dbReference type="eggNOG" id="COG4941">
    <property type="taxonomic scope" value="Bacteria"/>
</dbReference>
<dbReference type="OrthoDB" id="9780299at2"/>
<evidence type="ECO:0000259" key="1">
    <source>
        <dbReference type="Pfam" id="PF04542"/>
    </source>
</evidence>
<dbReference type="InterPro" id="IPR036388">
    <property type="entry name" value="WH-like_DNA-bd_sf"/>
</dbReference>